<dbReference type="GO" id="GO:0003700">
    <property type="term" value="F:DNA-binding transcription factor activity"/>
    <property type="evidence" value="ECO:0007669"/>
    <property type="project" value="InterPro"/>
</dbReference>
<sequence length="269" mass="30906">MNRKQLKTFYTGEFAKRFGIKKDTLFYYDKIGLFQPDGISENGYRYYNTQQLDTFWAIQSLRALNFPIKELKNYFSAPSSEKLAKLAEEQLLKVEDEIKKLQEFHWFLSKLTSIAEEIKNVTLGEVMIVELPEEHVIYSSPNPRSGGTTNEEWNSDYEIFLEQTGMKGPTFIGSVTSMEDILRGQFSRVDRLFIHTEMGSGDLKSAGLYAILYHKGAYESIADVYPFLLNEINNHGLRVSGNAYEEYMVNSLSTNNEADFVTKISLKVQ</sequence>
<dbReference type="PANTHER" id="PTHR30204">
    <property type="entry name" value="REDOX-CYCLING DRUG-SENSING TRANSCRIPTIONAL ACTIVATOR SOXR"/>
    <property type="match status" value="1"/>
</dbReference>
<dbReference type="SMART" id="SM00422">
    <property type="entry name" value="HTH_MERR"/>
    <property type="match status" value="1"/>
</dbReference>
<dbReference type="Pfam" id="PF06445">
    <property type="entry name" value="GyrI-like"/>
    <property type="match status" value="1"/>
</dbReference>
<evidence type="ECO:0000256" key="1">
    <source>
        <dbReference type="ARBA" id="ARBA00023125"/>
    </source>
</evidence>
<dbReference type="AlphaFoldDB" id="A0A117I1E3"/>
<dbReference type="InterPro" id="IPR029442">
    <property type="entry name" value="GyrI-like"/>
</dbReference>
<comment type="caution">
    <text evidence="3">The sequence shown here is derived from an EMBL/GenBank/DDBJ whole genome shotgun (WGS) entry which is preliminary data.</text>
</comment>
<dbReference type="InterPro" id="IPR000551">
    <property type="entry name" value="MerR-type_HTH_dom"/>
</dbReference>
<dbReference type="InterPro" id="IPR011256">
    <property type="entry name" value="Reg_factor_effector_dom_sf"/>
</dbReference>
<dbReference type="CDD" id="cd04782">
    <property type="entry name" value="HTH_BltR"/>
    <property type="match status" value="1"/>
</dbReference>
<dbReference type="PANTHER" id="PTHR30204:SF85">
    <property type="entry name" value="MULTIDRUG-EFFLUX TRANSPORTER 2 REGULATOR"/>
    <property type="match status" value="1"/>
</dbReference>
<dbReference type="RefSeq" id="WP_062834662.1">
    <property type="nucleotide sequence ID" value="NZ_BCNV01000001.1"/>
</dbReference>
<reference evidence="3 4" key="1">
    <citation type="journal article" date="2016" name="Genome Announc.">
        <title>Draft Genome Sequence of Paenibacillus amylolyticus Heshi-A3, Isolated from Fermented Rice Bran in a Japanese Fermented Seafood Dish.</title>
        <authorList>
            <person name="Akuzawa S."/>
            <person name="Nagaoka J."/>
            <person name="Kanekatsu M."/>
            <person name="Kubota E."/>
            <person name="Ohtake R."/>
            <person name="Suzuki T."/>
            <person name="Kanesaki Y."/>
        </authorList>
    </citation>
    <scope>NUCLEOTIDE SEQUENCE [LARGE SCALE GENOMIC DNA]</scope>
    <source>
        <strain evidence="3 4">Heshi-A3</strain>
    </source>
</reference>
<dbReference type="Gene3D" id="1.10.1660.10">
    <property type="match status" value="1"/>
</dbReference>
<dbReference type="SUPFAM" id="SSF55136">
    <property type="entry name" value="Probable bacterial effector-binding domain"/>
    <property type="match status" value="1"/>
</dbReference>
<name>A0A117I1E3_PAEAM</name>
<organism evidence="3 4">
    <name type="scientific">Paenibacillus amylolyticus</name>
    <dbReference type="NCBI Taxonomy" id="1451"/>
    <lineage>
        <taxon>Bacteria</taxon>
        <taxon>Bacillati</taxon>
        <taxon>Bacillota</taxon>
        <taxon>Bacilli</taxon>
        <taxon>Bacillales</taxon>
        <taxon>Paenibacillaceae</taxon>
        <taxon>Paenibacillus</taxon>
    </lineage>
</organism>
<evidence type="ECO:0000259" key="2">
    <source>
        <dbReference type="PROSITE" id="PS50937"/>
    </source>
</evidence>
<keyword evidence="1" id="KW-0238">DNA-binding</keyword>
<gene>
    <name evidence="3" type="ORF">PAHA3_2124</name>
</gene>
<dbReference type="InterPro" id="IPR047057">
    <property type="entry name" value="MerR_fam"/>
</dbReference>
<evidence type="ECO:0000313" key="3">
    <source>
        <dbReference type="EMBL" id="GAS82050.1"/>
    </source>
</evidence>
<dbReference type="PROSITE" id="PS50937">
    <property type="entry name" value="HTH_MERR_2"/>
    <property type="match status" value="1"/>
</dbReference>
<dbReference type="Gene3D" id="3.20.80.10">
    <property type="entry name" value="Regulatory factor, effector binding domain"/>
    <property type="match status" value="1"/>
</dbReference>
<protein>
    <submittedName>
        <fullName evidence="3">Transcriptional regulator</fullName>
    </submittedName>
</protein>
<dbReference type="InterPro" id="IPR009061">
    <property type="entry name" value="DNA-bd_dom_put_sf"/>
</dbReference>
<accession>A0A117I1E3</accession>
<dbReference type="EMBL" id="BCNV01000001">
    <property type="protein sequence ID" value="GAS82050.1"/>
    <property type="molecule type" value="Genomic_DNA"/>
</dbReference>
<reference evidence="4" key="2">
    <citation type="submission" date="2016-01" db="EMBL/GenBank/DDBJ databases">
        <title>Draft Genome Sequence of Paenibacillus amylolyticus Heshi-A3 that Was Isolated from Fermented Rice Bran with Aging Salted Mackerel, Which Was Named Heshiko as Traditional Fermented Seafood in Japan.</title>
        <authorList>
            <person name="Akuzawa S."/>
            <person name="Nakagawa J."/>
            <person name="Kanekatsu T."/>
            <person name="Kubota E."/>
            <person name="Ohtake R."/>
            <person name="Suzuki T."/>
            <person name="Kanesaki Y."/>
        </authorList>
    </citation>
    <scope>NUCLEOTIDE SEQUENCE [LARGE SCALE GENOMIC DNA]</scope>
    <source>
        <strain evidence="4">Heshi-A3</strain>
    </source>
</reference>
<dbReference type="Pfam" id="PF13411">
    <property type="entry name" value="MerR_1"/>
    <property type="match status" value="1"/>
</dbReference>
<dbReference type="SUPFAM" id="SSF46955">
    <property type="entry name" value="Putative DNA-binding domain"/>
    <property type="match status" value="1"/>
</dbReference>
<dbReference type="GO" id="GO:0003677">
    <property type="term" value="F:DNA binding"/>
    <property type="evidence" value="ECO:0007669"/>
    <property type="project" value="UniProtKB-KW"/>
</dbReference>
<dbReference type="Proteomes" id="UP000069697">
    <property type="component" value="Unassembled WGS sequence"/>
</dbReference>
<evidence type="ECO:0000313" key="4">
    <source>
        <dbReference type="Proteomes" id="UP000069697"/>
    </source>
</evidence>
<feature type="domain" description="HTH merR-type" evidence="2">
    <location>
        <begin position="8"/>
        <end position="77"/>
    </location>
</feature>
<proteinExistence type="predicted"/>